<accession>A0ACD3AQZ3</accession>
<proteinExistence type="predicted"/>
<evidence type="ECO:0000313" key="1">
    <source>
        <dbReference type="EMBL" id="TFK67940.1"/>
    </source>
</evidence>
<name>A0ACD3AQZ3_9AGAR</name>
<dbReference type="Proteomes" id="UP000308600">
    <property type="component" value="Unassembled WGS sequence"/>
</dbReference>
<organism evidence="1 2">
    <name type="scientific">Pluteus cervinus</name>
    <dbReference type="NCBI Taxonomy" id="181527"/>
    <lineage>
        <taxon>Eukaryota</taxon>
        <taxon>Fungi</taxon>
        <taxon>Dikarya</taxon>
        <taxon>Basidiomycota</taxon>
        <taxon>Agaricomycotina</taxon>
        <taxon>Agaricomycetes</taxon>
        <taxon>Agaricomycetidae</taxon>
        <taxon>Agaricales</taxon>
        <taxon>Pluteineae</taxon>
        <taxon>Pluteaceae</taxon>
        <taxon>Pluteus</taxon>
    </lineage>
</organism>
<keyword evidence="2" id="KW-1185">Reference proteome</keyword>
<reference evidence="1 2" key="1">
    <citation type="journal article" date="2019" name="Nat. Ecol. Evol.">
        <title>Megaphylogeny resolves global patterns of mushroom evolution.</title>
        <authorList>
            <person name="Varga T."/>
            <person name="Krizsan K."/>
            <person name="Foldi C."/>
            <person name="Dima B."/>
            <person name="Sanchez-Garcia M."/>
            <person name="Sanchez-Ramirez S."/>
            <person name="Szollosi G.J."/>
            <person name="Szarkandi J.G."/>
            <person name="Papp V."/>
            <person name="Albert L."/>
            <person name="Andreopoulos W."/>
            <person name="Angelini C."/>
            <person name="Antonin V."/>
            <person name="Barry K.W."/>
            <person name="Bougher N.L."/>
            <person name="Buchanan P."/>
            <person name="Buyck B."/>
            <person name="Bense V."/>
            <person name="Catcheside P."/>
            <person name="Chovatia M."/>
            <person name="Cooper J."/>
            <person name="Damon W."/>
            <person name="Desjardin D."/>
            <person name="Finy P."/>
            <person name="Geml J."/>
            <person name="Haridas S."/>
            <person name="Hughes K."/>
            <person name="Justo A."/>
            <person name="Karasinski D."/>
            <person name="Kautmanova I."/>
            <person name="Kiss B."/>
            <person name="Kocsube S."/>
            <person name="Kotiranta H."/>
            <person name="LaButti K.M."/>
            <person name="Lechner B.E."/>
            <person name="Liimatainen K."/>
            <person name="Lipzen A."/>
            <person name="Lukacs Z."/>
            <person name="Mihaltcheva S."/>
            <person name="Morgado L.N."/>
            <person name="Niskanen T."/>
            <person name="Noordeloos M.E."/>
            <person name="Ohm R.A."/>
            <person name="Ortiz-Santana B."/>
            <person name="Ovrebo C."/>
            <person name="Racz N."/>
            <person name="Riley R."/>
            <person name="Savchenko A."/>
            <person name="Shiryaev A."/>
            <person name="Soop K."/>
            <person name="Spirin V."/>
            <person name="Szebenyi C."/>
            <person name="Tomsovsky M."/>
            <person name="Tulloss R.E."/>
            <person name="Uehling J."/>
            <person name="Grigoriev I.V."/>
            <person name="Vagvolgyi C."/>
            <person name="Papp T."/>
            <person name="Martin F.M."/>
            <person name="Miettinen O."/>
            <person name="Hibbett D.S."/>
            <person name="Nagy L.G."/>
        </authorList>
    </citation>
    <scope>NUCLEOTIDE SEQUENCE [LARGE SCALE GENOMIC DNA]</scope>
    <source>
        <strain evidence="1 2">NL-1719</strain>
    </source>
</reference>
<evidence type="ECO:0000313" key="2">
    <source>
        <dbReference type="Proteomes" id="UP000308600"/>
    </source>
</evidence>
<gene>
    <name evidence="1" type="ORF">BDN72DRAFT_898532</name>
</gene>
<dbReference type="EMBL" id="ML208363">
    <property type="protein sequence ID" value="TFK67940.1"/>
    <property type="molecule type" value="Genomic_DNA"/>
</dbReference>
<protein>
    <submittedName>
        <fullName evidence="1">Uncharacterized protein</fullName>
    </submittedName>
</protein>
<sequence length="242" mass="27975">MSRPSTIPQLLEIPPHSLSKLEKVSMNFTYWDVRDIQRVWDIVHSSERLREVHWPPGLLTIPSLTTFHHITNLFIWDINLEELATLPSLTRLVKFEVMCIRESPMTEVIHLPALEYLSIRALCVDSRWFFDRISTPRLRHFELTLACELVDLSAFHGFLLRTGCNLERLRLCADMSSEAKCLQYLQLAEPALVNLKAFTFDFLGITETTRALALGLSLGGWIGWEDDRCAYEHRKAADCFQD</sequence>